<keyword evidence="3" id="KW-1185">Reference proteome</keyword>
<dbReference type="Pfam" id="PF10579">
    <property type="entry name" value="Rapsyn_N"/>
    <property type="match status" value="1"/>
</dbReference>
<dbReference type="InterPro" id="IPR019568">
    <property type="entry name" value="Rapsyn_myristoylation/link_N"/>
</dbReference>
<sequence length="151" mass="17521">MSYPILHAILLHVQSYNSDRPVYPQQRCAISGTASHQLSATALLPSPDGSRHPLDVYEFMEDDIPGSLSRRGGSARHGRGLWECLIGCRHKVNEQLARRMVEQGVRLYNQHKHQAAVMKWRNALKRIRKRDDKFNLIGYLYQAYMDWGKYR</sequence>
<dbReference type="Proteomes" id="UP001153148">
    <property type="component" value="Unassembled WGS sequence"/>
</dbReference>
<evidence type="ECO:0000313" key="3">
    <source>
        <dbReference type="Proteomes" id="UP001153148"/>
    </source>
</evidence>
<feature type="domain" description="Rapsyn myristoylation/linker region N-terminal" evidence="1">
    <location>
        <begin position="95"/>
        <end position="151"/>
    </location>
</feature>
<organism evidence="2 3">
    <name type="scientific">Timema podura</name>
    <name type="common">Walking stick</name>
    <dbReference type="NCBI Taxonomy" id="61482"/>
    <lineage>
        <taxon>Eukaryota</taxon>
        <taxon>Metazoa</taxon>
        <taxon>Ecdysozoa</taxon>
        <taxon>Arthropoda</taxon>
        <taxon>Hexapoda</taxon>
        <taxon>Insecta</taxon>
        <taxon>Pterygota</taxon>
        <taxon>Neoptera</taxon>
        <taxon>Polyneoptera</taxon>
        <taxon>Phasmatodea</taxon>
        <taxon>Timematodea</taxon>
        <taxon>Timematoidea</taxon>
        <taxon>Timematidae</taxon>
        <taxon>Timema</taxon>
    </lineage>
</organism>
<accession>A0ABN7NIP9</accession>
<dbReference type="PANTHER" id="PTHR46574:SF1">
    <property type="entry name" value="43 KDA RECEPTOR-ASSOCIATED PROTEIN OF THE SYNAPSE"/>
    <property type="match status" value="1"/>
</dbReference>
<dbReference type="InterPro" id="IPR052480">
    <property type="entry name" value="RAPsyn"/>
</dbReference>
<comment type="caution">
    <text evidence="2">The sequence shown here is derived from an EMBL/GenBank/DDBJ whole genome shotgun (WGS) entry which is preliminary data.</text>
</comment>
<evidence type="ECO:0000259" key="1">
    <source>
        <dbReference type="Pfam" id="PF10579"/>
    </source>
</evidence>
<gene>
    <name evidence="2" type="ORF">TPAB3V08_LOCUS7</name>
</gene>
<protein>
    <recommendedName>
        <fullName evidence="1">Rapsyn myristoylation/linker region N-terminal domain-containing protein</fullName>
    </recommendedName>
</protein>
<proteinExistence type="predicted"/>
<reference evidence="2" key="1">
    <citation type="submission" date="2021-03" db="EMBL/GenBank/DDBJ databases">
        <authorList>
            <person name="Tran Van P."/>
        </authorList>
    </citation>
    <scope>NUCLEOTIDE SEQUENCE</scope>
</reference>
<name>A0ABN7NIP9_TIMPD</name>
<dbReference type="EMBL" id="CAJPIN010000006">
    <property type="protein sequence ID" value="CAG2052901.1"/>
    <property type="molecule type" value="Genomic_DNA"/>
</dbReference>
<dbReference type="PANTHER" id="PTHR46574">
    <property type="entry name" value="43 KDA RECEPTOR-ASSOCIATED PROTEIN OF THE SYNAPSE"/>
    <property type="match status" value="1"/>
</dbReference>
<evidence type="ECO:0000313" key="2">
    <source>
        <dbReference type="EMBL" id="CAG2052901.1"/>
    </source>
</evidence>